<organism evidence="3 4">
    <name type="scientific">Etheostoma spectabile</name>
    <name type="common">orangethroat darter</name>
    <dbReference type="NCBI Taxonomy" id="54343"/>
    <lineage>
        <taxon>Eukaryota</taxon>
        <taxon>Metazoa</taxon>
        <taxon>Chordata</taxon>
        <taxon>Craniata</taxon>
        <taxon>Vertebrata</taxon>
        <taxon>Euteleostomi</taxon>
        <taxon>Actinopterygii</taxon>
        <taxon>Neopterygii</taxon>
        <taxon>Teleostei</taxon>
        <taxon>Neoteleostei</taxon>
        <taxon>Acanthomorphata</taxon>
        <taxon>Eupercaria</taxon>
        <taxon>Perciformes</taxon>
        <taxon>Percoidei</taxon>
        <taxon>Percidae</taxon>
        <taxon>Etheostomatinae</taxon>
        <taxon>Etheostoma</taxon>
    </lineage>
</organism>
<dbReference type="AlphaFoldDB" id="A0A5J5CNB7"/>
<dbReference type="PANTHER" id="PTHR11915">
    <property type="entry name" value="SPECTRIN/FILAMIN RELATED CYTOSKELETAL PROTEIN"/>
    <property type="match status" value="1"/>
</dbReference>
<dbReference type="InterPro" id="IPR018159">
    <property type="entry name" value="Spectrin/alpha-actinin"/>
</dbReference>
<evidence type="ECO:0000256" key="2">
    <source>
        <dbReference type="ARBA" id="ARBA00023203"/>
    </source>
</evidence>
<dbReference type="Proteomes" id="UP000327493">
    <property type="component" value="Chromosome 20"/>
</dbReference>
<evidence type="ECO:0000313" key="4">
    <source>
        <dbReference type="Proteomes" id="UP000327493"/>
    </source>
</evidence>
<dbReference type="InterPro" id="IPR002017">
    <property type="entry name" value="Spectrin_repeat"/>
</dbReference>
<evidence type="ECO:0008006" key="5">
    <source>
        <dbReference type="Google" id="ProtNLM"/>
    </source>
</evidence>
<sequence length="230" mass="26893">VSRCAQLSEEWEELEDACSRRTAHLSKAVTREQLLLDCSELEFRLTETLTLLEVLQVEVEDLGDQVEQAVQTWTLEELRRPYSRLSSLNQQLQHQAACRGQRLQEVLRLHEFSREALDLEDWMTRQRPTAESQDLGNDYQHVQLLRGKFEGFLKQLEVGDERLQSCSELAAPLLRNKHPQRPAVREALQRLSACWEDLKGVARERRDRLQRAEESGRRASLTTWRRMCEA</sequence>
<gene>
    <name evidence="3" type="ORF">FQN60_009149</name>
</gene>
<dbReference type="CDD" id="cd00176">
    <property type="entry name" value="SPEC"/>
    <property type="match status" value="1"/>
</dbReference>
<comment type="caution">
    <text evidence="3">The sequence shown here is derived from an EMBL/GenBank/DDBJ whole genome shotgun (WGS) entry which is preliminary data.</text>
</comment>
<accession>A0A5J5CNB7</accession>
<name>A0A5J5CNB7_9PERO</name>
<dbReference type="GO" id="GO:0003779">
    <property type="term" value="F:actin binding"/>
    <property type="evidence" value="ECO:0007669"/>
    <property type="project" value="UniProtKB-KW"/>
</dbReference>
<dbReference type="EMBL" id="VOFY01000020">
    <property type="protein sequence ID" value="KAA8582409.1"/>
    <property type="molecule type" value="Genomic_DNA"/>
</dbReference>
<evidence type="ECO:0000256" key="1">
    <source>
        <dbReference type="ARBA" id="ARBA00022737"/>
    </source>
</evidence>
<keyword evidence="1" id="KW-0677">Repeat</keyword>
<feature type="non-terminal residue" evidence="3">
    <location>
        <position position="1"/>
    </location>
</feature>
<keyword evidence="2" id="KW-0009">Actin-binding</keyword>
<dbReference type="Gene3D" id="1.20.58.60">
    <property type="match status" value="1"/>
</dbReference>
<keyword evidence="4" id="KW-1185">Reference proteome</keyword>
<dbReference type="SMART" id="SM00150">
    <property type="entry name" value="SPEC"/>
    <property type="match status" value="1"/>
</dbReference>
<evidence type="ECO:0000313" key="3">
    <source>
        <dbReference type="EMBL" id="KAA8582409.1"/>
    </source>
</evidence>
<dbReference type="Pfam" id="PF00435">
    <property type="entry name" value="Spectrin"/>
    <property type="match status" value="1"/>
</dbReference>
<reference evidence="3 4" key="1">
    <citation type="submission" date="2019-08" db="EMBL/GenBank/DDBJ databases">
        <title>A chromosome-level genome assembly, high-density linkage maps, and genome scans reveal the genomic architecture of hybrid incompatibilities underlying speciation via character displacement in darters (Percidae: Etheostominae).</title>
        <authorList>
            <person name="Moran R.L."/>
            <person name="Catchen J.M."/>
            <person name="Fuller R.C."/>
        </authorList>
    </citation>
    <scope>NUCLEOTIDE SEQUENCE [LARGE SCALE GENOMIC DNA]</scope>
    <source>
        <strain evidence="3">EspeVRDwgs_2016</strain>
        <tissue evidence="3">Muscle</tissue>
    </source>
</reference>
<dbReference type="SUPFAM" id="SSF46966">
    <property type="entry name" value="Spectrin repeat"/>
    <property type="match status" value="1"/>
</dbReference>
<proteinExistence type="predicted"/>
<protein>
    <recommendedName>
        <fullName evidence="5">KASH domain-containing protein</fullName>
    </recommendedName>
</protein>